<proteinExistence type="predicted"/>
<evidence type="ECO:0000313" key="2">
    <source>
        <dbReference type="Proteomes" id="UP000001188"/>
    </source>
</evidence>
<dbReference type="HOGENOM" id="CLU_859848_0_0_6"/>
<dbReference type="KEGG" id="xca:xcc-b100_1065"/>
<protein>
    <submittedName>
        <fullName evidence="1">Uncharacterized protein</fullName>
    </submittedName>
</protein>
<accession>B0RPM8</accession>
<dbReference type="Proteomes" id="UP000001188">
    <property type="component" value="Chromosome"/>
</dbReference>
<organism evidence="1 2">
    <name type="scientific">Xanthomonas campestris pv. campestris (strain B100)</name>
    <dbReference type="NCBI Taxonomy" id="509169"/>
    <lineage>
        <taxon>Bacteria</taxon>
        <taxon>Pseudomonadati</taxon>
        <taxon>Pseudomonadota</taxon>
        <taxon>Gammaproteobacteria</taxon>
        <taxon>Lysobacterales</taxon>
        <taxon>Lysobacteraceae</taxon>
        <taxon>Xanthomonas</taxon>
    </lineage>
</organism>
<dbReference type="PROSITE" id="PS51257">
    <property type="entry name" value="PROKAR_LIPOPROTEIN"/>
    <property type="match status" value="1"/>
</dbReference>
<dbReference type="AlphaFoldDB" id="B0RPM8"/>
<sequence>MLIRGTTPASCFGLAGCDENAGTYALGWCLEQSPALRAELLGSMGLDPLANVVLSSQTFGLADRGFTDLEVISGTAFHLIFEAKRDWQVASREQLARYAPRLANANVQHKRLISISAARRDWAIRHLPADLDGIPVDHLSWSDIRAMVKRAHAASRSQTERLWLHQLNLHLAEYGMTSNAFDSLAYVVSLSRDLLPNSSDMTWIDVVAKQGRYFHPIGGNGWPMIPPAYIGFRYLSEFRSVHFIEHVETVDNLQEVDPTWPVTNTPNFVYTLGPAMRPATRLPLGSIYYTARHWVALDLLISGKAASYEEAITLTKARQAQRGDT</sequence>
<reference evidence="1 2" key="1">
    <citation type="journal article" date="2008" name="J. Biotechnol.">
        <title>The genome of Xanthomonas campestris pv. campestris B100 and its use for the reconstruction of metabolic pathways involved in xanthan biosynthesis.</title>
        <authorList>
            <person name="Vorholter F.J."/>
            <person name="Schneiker S."/>
            <person name="Goesmann A."/>
            <person name="Krause L."/>
            <person name="Bekel T."/>
            <person name="Kaiser O."/>
            <person name="Linke B."/>
            <person name="Patschkowski T."/>
            <person name="Ruckert C."/>
            <person name="Schmid J."/>
            <person name="Sidhu V.K."/>
            <person name="Sieber V."/>
            <person name="Tauch A."/>
            <person name="Watt S.A."/>
            <person name="Weisshaar B."/>
            <person name="Becker A."/>
            <person name="Niehaus K."/>
            <person name="Puhler A."/>
        </authorList>
    </citation>
    <scope>NUCLEOTIDE SEQUENCE [LARGE SCALE GENOMIC DNA]</scope>
    <source>
        <strain evidence="1 2">B100</strain>
    </source>
</reference>
<gene>
    <name evidence="1" type="ORF">XCCB100_1065</name>
</gene>
<name>B0RPM8_XANCB</name>
<dbReference type="EMBL" id="AM920689">
    <property type="protein sequence ID" value="CAP50413.1"/>
    <property type="molecule type" value="Genomic_DNA"/>
</dbReference>
<evidence type="ECO:0000313" key="1">
    <source>
        <dbReference type="EMBL" id="CAP50413.1"/>
    </source>
</evidence>